<evidence type="ECO:0000256" key="9">
    <source>
        <dbReference type="ARBA" id="ARBA00035611"/>
    </source>
</evidence>
<dbReference type="AlphaFoldDB" id="A0AAX1SNJ6"/>
<evidence type="ECO:0000256" key="4">
    <source>
        <dbReference type="ARBA" id="ARBA00022519"/>
    </source>
</evidence>
<feature type="transmembrane region" description="Helical" evidence="11">
    <location>
        <begin position="293"/>
        <end position="312"/>
    </location>
</feature>
<keyword evidence="14" id="KW-1185">Reference proteome</keyword>
<protein>
    <recommendedName>
        <fullName evidence="10">Xylose transport system permease protein XylH</fullName>
    </recommendedName>
</protein>
<comment type="function">
    <text evidence="9">Part of the binding-protein-dependent transport system for D-xylose. Probably responsible for the translocation of the substrate across the membrane.</text>
</comment>
<dbReference type="InterPro" id="IPR001851">
    <property type="entry name" value="ABC_transp_permease"/>
</dbReference>
<dbReference type="EMBL" id="JAAITT010000025">
    <property type="protein sequence ID" value="NSJ50355.1"/>
    <property type="molecule type" value="Genomic_DNA"/>
</dbReference>
<keyword evidence="6 11" id="KW-0812">Transmembrane</keyword>
<reference evidence="12" key="3">
    <citation type="submission" date="2022-01" db="EMBL/GenBank/DDBJ databases">
        <title>Collection of gut derived symbiotic bacterial strains cultured from healthy donors.</title>
        <authorList>
            <person name="Lin H."/>
            <person name="Kohout C."/>
            <person name="Waligurski E."/>
            <person name="Pamer E.G."/>
        </authorList>
    </citation>
    <scope>NUCLEOTIDE SEQUENCE</scope>
    <source>
        <strain evidence="12">DFI.6.55</strain>
    </source>
</reference>
<accession>A0AAX1SNJ6</accession>
<sequence length="319" mass="33455">MKVNINWFKLKRKLLNNIVWILLVLAVAVVGGLEPSFFKPTILGNVLSQATVLGILSFAQAFAIMLGLIDLSLLGVMSFSATCGLLLLEKGCPAVIAILVIFLTGACIGALNGVLIAKLKAVALVETLAVKLTLLGAFLVITQGRAITNMPDSYKWFGQGSIAGIPTLPIALVAVFVFVYILWNKTPYGRSLYAVGGNEDAAYVSGIKVDRIKIIAFTISGFLAGVAGFFLSAYMGAVTSTFGTSYDMNNIAATVIGGVACSGGQGNVLGVLGGVLLLTVIQVGLQILGVSSYYVQMINGLIIFVAVLLDAIRLKTQQG</sequence>
<evidence type="ECO:0000256" key="7">
    <source>
        <dbReference type="ARBA" id="ARBA00022989"/>
    </source>
</evidence>
<organism evidence="12 15">
    <name type="scientific">Enterocloster aldenensis</name>
    <dbReference type="NCBI Taxonomy" id="358742"/>
    <lineage>
        <taxon>Bacteria</taxon>
        <taxon>Bacillati</taxon>
        <taxon>Bacillota</taxon>
        <taxon>Clostridia</taxon>
        <taxon>Lachnospirales</taxon>
        <taxon>Lachnospiraceae</taxon>
        <taxon>Enterocloster</taxon>
    </lineage>
</organism>
<dbReference type="PANTHER" id="PTHR32196">
    <property type="entry name" value="ABC TRANSPORTER PERMEASE PROTEIN YPHD-RELATED-RELATED"/>
    <property type="match status" value="1"/>
</dbReference>
<keyword evidence="5" id="KW-0762">Sugar transport</keyword>
<feature type="transmembrane region" description="Helical" evidence="11">
    <location>
        <begin position="161"/>
        <end position="183"/>
    </location>
</feature>
<dbReference type="GO" id="GO:0022857">
    <property type="term" value="F:transmembrane transporter activity"/>
    <property type="evidence" value="ECO:0007669"/>
    <property type="project" value="InterPro"/>
</dbReference>
<gene>
    <name evidence="13" type="ORF">G5B36_16845</name>
    <name evidence="12" type="ORF">L0N08_09810</name>
</gene>
<comment type="caution">
    <text evidence="12">The sequence shown here is derived from an EMBL/GenBank/DDBJ whole genome shotgun (WGS) entry which is preliminary data.</text>
</comment>
<comment type="subcellular location">
    <subcellularLocation>
        <location evidence="1">Cell membrane</location>
        <topology evidence="1">Multi-pass membrane protein</topology>
    </subcellularLocation>
</comment>
<keyword evidence="3" id="KW-1003">Cell membrane</keyword>
<evidence type="ECO:0000256" key="2">
    <source>
        <dbReference type="ARBA" id="ARBA00022448"/>
    </source>
</evidence>
<feature type="transmembrane region" description="Helical" evidence="11">
    <location>
        <begin position="94"/>
        <end position="115"/>
    </location>
</feature>
<feature type="transmembrane region" description="Helical" evidence="11">
    <location>
        <begin position="122"/>
        <end position="141"/>
    </location>
</feature>
<feature type="transmembrane region" description="Helical" evidence="11">
    <location>
        <begin position="214"/>
        <end position="237"/>
    </location>
</feature>
<reference evidence="13" key="2">
    <citation type="submission" date="2020-02" db="EMBL/GenBank/DDBJ databases">
        <authorList>
            <person name="Littmann E."/>
            <person name="Sorbara M."/>
        </authorList>
    </citation>
    <scope>NUCLEOTIDE SEQUENCE</scope>
    <source>
        <strain evidence="13">MSK.1.17</strain>
    </source>
</reference>
<evidence type="ECO:0000256" key="6">
    <source>
        <dbReference type="ARBA" id="ARBA00022692"/>
    </source>
</evidence>
<dbReference type="CDD" id="cd06579">
    <property type="entry name" value="TM_PBP1_transp_AraH_like"/>
    <property type="match status" value="1"/>
</dbReference>
<keyword evidence="8 11" id="KW-0472">Membrane</keyword>
<evidence type="ECO:0000256" key="3">
    <source>
        <dbReference type="ARBA" id="ARBA00022475"/>
    </source>
</evidence>
<evidence type="ECO:0000256" key="1">
    <source>
        <dbReference type="ARBA" id="ARBA00004651"/>
    </source>
</evidence>
<evidence type="ECO:0000313" key="13">
    <source>
        <dbReference type="EMBL" id="NSJ50355.1"/>
    </source>
</evidence>
<feature type="transmembrane region" description="Helical" evidence="11">
    <location>
        <begin position="268"/>
        <end position="287"/>
    </location>
</feature>
<keyword evidence="7 11" id="KW-1133">Transmembrane helix</keyword>
<feature type="transmembrane region" description="Helical" evidence="11">
    <location>
        <begin position="42"/>
        <end position="64"/>
    </location>
</feature>
<proteinExistence type="predicted"/>
<reference evidence="13 14" key="1">
    <citation type="journal article" date="2020" name="Cell Host Microbe">
        <title>Functional and Genomic Variation between Human-Derived Isolates of Lachnospiraceae Reveals Inter- and Intra-Species Diversity.</title>
        <authorList>
            <person name="Sorbara M.T."/>
            <person name="Littmann E.R."/>
            <person name="Fontana E."/>
            <person name="Moody T.U."/>
            <person name="Kohout C.E."/>
            <person name="Gjonbalaj M."/>
            <person name="Eaton V."/>
            <person name="Seok R."/>
            <person name="Leiner I.M."/>
            <person name="Pamer E.G."/>
        </authorList>
    </citation>
    <scope>NUCLEOTIDE SEQUENCE [LARGE SCALE GENOMIC DNA]</scope>
    <source>
        <strain evidence="13 14">MSK.1.17</strain>
    </source>
</reference>
<keyword evidence="2" id="KW-0813">Transport</keyword>
<dbReference type="Proteomes" id="UP001299608">
    <property type="component" value="Unassembled WGS sequence"/>
</dbReference>
<dbReference type="RefSeq" id="WP_117555408.1">
    <property type="nucleotide sequence ID" value="NZ_CAXTHN010000002.1"/>
</dbReference>
<evidence type="ECO:0000256" key="5">
    <source>
        <dbReference type="ARBA" id="ARBA00022597"/>
    </source>
</evidence>
<dbReference type="GO" id="GO:0005886">
    <property type="term" value="C:plasma membrane"/>
    <property type="evidence" value="ECO:0007669"/>
    <property type="project" value="UniProtKB-SubCell"/>
</dbReference>
<dbReference type="Pfam" id="PF02653">
    <property type="entry name" value="BPD_transp_2"/>
    <property type="match status" value="1"/>
</dbReference>
<dbReference type="Proteomes" id="UP000669239">
    <property type="component" value="Unassembled WGS sequence"/>
</dbReference>
<evidence type="ECO:0000313" key="15">
    <source>
        <dbReference type="Proteomes" id="UP001299608"/>
    </source>
</evidence>
<evidence type="ECO:0000256" key="11">
    <source>
        <dbReference type="SAM" id="Phobius"/>
    </source>
</evidence>
<evidence type="ECO:0000313" key="14">
    <source>
        <dbReference type="Proteomes" id="UP000669239"/>
    </source>
</evidence>
<evidence type="ECO:0000256" key="8">
    <source>
        <dbReference type="ARBA" id="ARBA00023136"/>
    </source>
</evidence>
<dbReference type="PANTHER" id="PTHR32196:SF32">
    <property type="entry name" value="XYLOSE TRANSPORT SYSTEM PERMEASE PROTEIN XYLH"/>
    <property type="match status" value="1"/>
</dbReference>
<keyword evidence="4" id="KW-0997">Cell inner membrane</keyword>
<feature type="transmembrane region" description="Helical" evidence="11">
    <location>
        <begin position="71"/>
        <end position="88"/>
    </location>
</feature>
<name>A0AAX1SNJ6_9FIRM</name>
<dbReference type="EMBL" id="JAKNGE010000010">
    <property type="protein sequence ID" value="MCG4745704.1"/>
    <property type="molecule type" value="Genomic_DNA"/>
</dbReference>
<evidence type="ECO:0000256" key="10">
    <source>
        <dbReference type="ARBA" id="ARBA00035686"/>
    </source>
</evidence>
<evidence type="ECO:0000313" key="12">
    <source>
        <dbReference type="EMBL" id="MCG4745704.1"/>
    </source>
</evidence>